<dbReference type="SUPFAM" id="SSF53098">
    <property type="entry name" value="Ribonuclease H-like"/>
    <property type="match status" value="1"/>
</dbReference>
<dbReference type="InterPro" id="IPR006292">
    <property type="entry name" value="RNase_D"/>
</dbReference>
<dbReference type="AlphaFoldDB" id="A0A368HF33"/>
<gene>
    <name evidence="6 8" type="primary">rnd</name>
    <name evidence="8" type="ORF">C4900_15165</name>
</gene>
<dbReference type="GO" id="GO:0000166">
    <property type="term" value="F:nucleotide binding"/>
    <property type="evidence" value="ECO:0007669"/>
    <property type="project" value="InterPro"/>
</dbReference>
<dbReference type="EC" id="3.1.13.5" evidence="6"/>
<dbReference type="NCBIfam" id="TIGR01388">
    <property type="entry name" value="rnd"/>
    <property type="match status" value="1"/>
</dbReference>
<protein>
    <recommendedName>
        <fullName evidence="6">Ribonuclease D</fullName>
        <shortName evidence="6">RNase D</shortName>
        <ecNumber evidence="6">3.1.13.5</ecNumber>
    </recommendedName>
</protein>
<evidence type="ECO:0000256" key="1">
    <source>
        <dbReference type="ARBA" id="ARBA00022490"/>
    </source>
</evidence>
<keyword evidence="1 6" id="KW-0963">Cytoplasm</keyword>
<accession>A0A368HF33</accession>
<dbReference type="InterPro" id="IPR012337">
    <property type="entry name" value="RNaseH-like_sf"/>
</dbReference>
<dbReference type="InterPro" id="IPR051086">
    <property type="entry name" value="RNase_D-like"/>
</dbReference>
<comment type="function">
    <text evidence="6">Exonuclease involved in the 3' processing of various precursor tRNAs. Initiates hydrolysis at the 3'-terminus of an RNA molecule and releases 5'-mononucleotides.</text>
</comment>
<evidence type="ECO:0000256" key="4">
    <source>
        <dbReference type="ARBA" id="ARBA00022801"/>
    </source>
</evidence>
<dbReference type="Gene3D" id="1.10.150.80">
    <property type="entry name" value="HRDC domain"/>
    <property type="match status" value="1"/>
</dbReference>
<organism evidence="8 9">
    <name type="scientific">Acidiferrobacter thiooxydans</name>
    <dbReference type="NCBI Taxonomy" id="163359"/>
    <lineage>
        <taxon>Bacteria</taxon>
        <taxon>Pseudomonadati</taxon>
        <taxon>Pseudomonadota</taxon>
        <taxon>Gammaproteobacteria</taxon>
        <taxon>Acidiferrobacterales</taxon>
        <taxon>Acidiferrobacteraceae</taxon>
        <taxon>Acidiferrobacter</taxon>
    </lineage>
</organism>
<dbReference type="PANTHER" id="PTHR47649">
    <property type="entry name" value="RIBONUCLEASE D"/>
    <property type="match status" value="1"/>
</dbReference>
<dbReference type="Pfam" id="PF00570">
    <property type="entry name" value="HRDC"/>
    <property type="match status" value="1"/>
</dbReference>
<dbReference type="PANTHER" id="PTHR47649:SF1">
    <property type="entry name" value="RIBONUCLEASE D"/>
    <property type="match status" value="1"/>
</dbReference>
<dbReference type="InterPro" id="IPR010997">
    <property type="entry name" value="HRDC-like_sf"/>
</dbReference>
<evidence type="ECO:0000256" key="2">
    <source>
        <dbReference type="ARBA" id="ARBA00022694"/>
    </source>
</evidence>
<name>A0A368HF33_9GAMM</name>
<dbReference type="Pfam" id="PF01612">
    <property type="entry name" value="DNA_pol_A_exo1"/>
    <property type="match status" value="1"/>
</dbReference>
<dbReference type="InterPro" id="IPR044876">
    <property type="entry name" value="HRDC_dom_sf"/>
</dbReference>
<comment type="catalytic activity">
    <reaction evidence="6">
        <text>Exonucleolytic cleavage that removes extra residues from the 3'-terminus of tRNA to produce 5'-mononucleotides.</text>
        <dbReference type="EC" id="3.1.13.5"/>
    </reaction>
</comment>
<dbReference type="OrthoDB" id="9800549at2"/>
<keyword evidence="5 6" id="KW-0269">Exonuclease</keyword>
<feature type="domain" description="HRDC" evidence="7">
    <location>
        <begin position="207"/>
        <end position="287"/>
    </location>
</feature>
<keyword evidence="2 6" id="KW-0819">tRNA processing</keyword>
<evidence type="ECO:0000256" key="5">
    <source>
        <dbReference type="ARBA" id="ARBA00022839"/>
    </source>
</evidence>
<dbReference type="InterPro" id="IPR002121">
    <property type="entry name" value="HRDC_dom"/>
</dbReference>
<dbReference type="SMART" id="SM00474">
    <property type="entry name" value="35EXOc"/>
    <property type="match status" value="1"/>
</dbReference>
<dbReference type="HAMAP" id="MF_01899">
    <property type="entry name" value="RNase_D"/>
    <property type="match status" value="1"/>
</dbReference>
<dbReference type="Gene3D" id="3.30.420.10">
    <property type="entry name" value="Ribonuclease H-like superfamily/Ribonuclease H"/>
    <property type="match status" value="1"/>
</dbReference>
<evidence type="ECO:0000313" key="9">
    <source>
        <dbReference type="Proteomes" id="UP000253250"/>
    </source>
</evidence>
<dbReference type="EMBL" id="PSYR01000002">
    <property type="protein sequence ID" value="RCN57055.1"/>
    <property type="molecule type" value="Genomic_DNA"/>
</dbReference>
<keyword evidence="4 6" id="KW-0378">Hydrolase</keyword>
<dbReference type="GO" id="GO:0033890">
    <property type="term" value="F:ribonuclease D activity"/>
    <property type="evidence" value="ECO:0007669"/>
    <property type="project" value="UniProtKB-UniRule"/>
</dbReference>
<dbReference type="RefSeq" id="WP_114283402.1">
    <property type="nucleotide sequence ID" value="NZ_PSYR01000002.1"/>
</dbReference>
<dbReference type="SMART" id="SM00341">
    <property type="entry name" value="HRDC"/>
    <property type="match status" value="1"/>
</dbReference>
<dbReference type="GO" id="GO:0042780">
    <property type="term" value="P:tRNA 3'-end processing"/>
    <property type="evidence" value="ECO:0007669"/>
    <property type="project" value="UniProtKB-UniRule"/>
</dbReference>
<comment type="cofactor">
    <cofactor evidence="6">
        <name>a divalent metal cation</name>
        <dbReference type="ChEBI" id="CHEBI:60240"/>
    </cofactor>
</comment>
<dbReference type="CDD" id="cd06142">
    <property type="entry name" value="RNaseD_exo"/>
    <property type="match status" value="1"/>
</dbReference>
<dbReference type="InterPro" id="IPR036397">
    <property type="entry name" value="RNaseH_sf"/>
</dbReference>
<dbReference type="InterPro" id="IPR002562">
    <property type="entry name" value="3'-5'_exonuclease_dom"/>
</dbReference>
<evidence type="ECO:0000256" key="6">
    <source>
        <dbReference type="HAMAP-Rule" id="MF_01899"/>
    </source>
</evidence>
<sequence length="368" mass="40126">MTELLTDGAALTALAAAITAAPWTGLDTEFVRERTYYARLCLIQVATPDTITLVDPLPLDIAPLGRALAGPGIKVLHAGRQDLELLLQETGALPAPLFDTQMAAALVGYDEQIGYANLVAQLLKVDLAKDATRTNWAARPLSDRQLAYAQDDVRHLEALRAALLAELERLGRSAWLVEDCAALNDPGLYRFSPEQLVRRYRQGANLSVPAQALFQALLLWREDAARKANLPRAWVVADAVLWDLAARPPKGHADLAQRRGLDDRQIRRLGDHLLSVVQEAPDRPLHPWPAARLDPDEERLYQALAALIDARAQTLGIQGGVIGSRRTLKEVAQGAAPGNLARGWRAEVLGTEGERLLAEIAERHADAA</sequence>
<evidence type="ECO:0000259" key="7">
    <source>
        <dbReference type="PROSITE" id="PS50967"/>
    </source>
</evidence>
<dbReference type="PROSITE" id="PS50967">
    <property type="entry name" value="HRDC"/>
    <property type="match status" value="1"/>
</dbReference>
<dbReference type="GO" id="GO:0005737">
    <property type="term" value="C:cytoplasm"/>
    <property type="evidence" value="ECO:0007669"/>
    <property type="project" value="UniProtKB-SubCell"/>
</dbReference>
<reference evidence="8 9" key="1">
    <citation type="submission" date="2018-02" db="EMBL/GenBank/DDBJ databases">
        <title>Insights into the biology of acidophilic members of the Acidiferrobacteraceae family derived from comparative genomic analyses.</title>
        <authorList>
            <person name="Issotta F."/>
            <person name="Thyssen C."/>
            <person name="Mena C."/>
            <person name="Moya A."/>
            <person name="Bellenberg S."/>
            <person name="Sproer C."/>
            <person name="Covarrubias P.C."/>
            <person name="Sand W."/>
            <person name="Quatrini R."/>
            <person name="Vera M."/>
        </authorList>
    </citation>
    <scope>NUCLEOTIDE SEQUENCE [LARGE SCALE GENOMIC DNA]</scope>
    <source>
        <strain evidence="9">m-1</strain>
    </source>
</reference>
<dbReference type="GO" id="GO:0008408">
    <property type="term" value="F:3'-5' exonuclease activity"/>
    <property type="evidence" value="ECO:0007669"/>
    <property type="project" value="InterPro"/>
</dbReference>
<dbReference type="GO" id="GO:0003676">
    <property type="term" value="F:nucleic acid binding"/>
    <property type="evidence" value="ECO:0007669"/>
    <property type="project" value="InterPro"/>
</dbReference>
<comment type="caution">
    <text evidence="8">The sequence shown here is derived from an EMBL/GenBank/DDBJ whole genome shotgun (WGS) entry which is preliminary data.</text>
</comment>
<comment type="similarity">
    <text evidence="6">Belongs to the RNase D family.</text>
</comment>
<evidence type="ECO:0000256" key="3">
    <source>
        <dbReference type="ARBA" id="ARBA00022722"/>
    </source>
</evidence>
<keyword evidence="9" id="KW-1185">Reference proteome</keyword>
<evidence type="ECO:0000313" key="8">
    <source>
        <dbReference type="EMBL" id="RCN57055.1"/>
    </source>
</evidence>
<dbReference type="SUPFAM" id="SSF47819">
    <property type="entry name" value="HRDC-like"/>
    <property type="match status" value="2"/>
</dbReference>
<keyword evidence="3 6" id="KW-0540">Nuclease</keyword>
<proteinExistence type="inferred from homology"/>
<comment type="subcellular location">
    <subcellularLocation>
        <location evidence="6">Cytoplasm</location>
    </subcellularLocation>
</comment>
<dbReference type="Proteomes" id="UP000253250">
    <property type="component" value="Unassembled WGS sequence"/>
</dbReference>